<keyword evidence="7 9" id="KW-0539">Nucleus</keyword>
<name>A0A0N0NN09_9EURO</name>
<dbReference type="SUPFAM" id="SSF160059">
    <property type="entry name" value="PriA/YqbF domain"/>
    <property type="match status" value="1"/>
</dbReference>
<dbReference type="CDD" id="cd11712">
    <property type="entry name" value="GINS_A_psf2"/>
    <property type="match status" value="1"/>
</dbReference>
<dbReference type="Pfam" id="PF25005">
    <property type="entry name" value="PSF2_N"/>
    <property type="match status" value="1"/>
</dbReference>
<dbReference type="VEuPathDB" id="FungiDB:AB675_7901"/>
<comment type="subunit">
    <text evidence="3">Component of the GINS complex which is a heterotetramer of SLD5, PSF1, PSF2 and PSF3.</text>
</comment>
<evidence type="ECO:0000259" key="12">
    <source>
        <dbReference type="Pfam" id="PF25005"/>
    </source>
</evidence>
<dbReference type="CDD" id="cd21694">
    <property type="entry name" value="GINS_B_Psf2"/>
    <property type="match status" value="1"/>
</dbReference>
<dbReference type="GO" id="GO:0000727">
    <property type="term" value="P:double-strand break repair via break-induced replication"/>
    <property type="evidence" value="ECO:0007669"/>
    <property type="project" value="TreeGrafter"/>
</dbReference>
<reference evidence="13 14" key="1">
    <citation type="submission" date="2015-06" db="EMBL/GenBank/DDBJ databases">
        <title>Draft genome of the ant-associated black yeast Phialophora attae CBS 131958.</title>
        <authorList>
            <person name="Moreno L.F."/>
            <person name="Stielow B.J."/>
            <person name="de Hoog S."/>
            <person name="Vicente V.A."/>
            <person name="Weiss V.A."/>
            <person name="de Vries M."/>
            <person name="Cruz L.M."/>
            <person name="Souza E.M."/>
        </authorList>
    </citation>
    <scope>NUCLEOTIDE SEQUENCE [LARGE SCALE GENOMIC DNA]</scope>
    <source>
        <strain evidence="13 14">CBS 131958</strain>
    </source>
</reference>
<dbReference type="InterPro" id="IPR056784">
    <property type="entry name" value="PSF2_N"/>
</dbReference>
<evidence type="ECO:0000256" key="7">
    <source>
        <dbReference type="ARBA" id="ARBA00023242"/>
    </source>
</evidence>
<dbReference type="PANTHER" id="PTHR12772">
    <property type="entry name" value="DNA REPLICATION COMPLEX GINS PROTEIN PSF2"/>
    <property type="match status" value="1"/>
</dbReference>
<feature type="region of interest" description="Disordered" evidence="10">
    <location>
        <begin position="213"/>
        <end position="245"/>
    </location>
</feature>
<dbReference type="GO" id="GO:0006260">
    <property type="term" value="P:DNA replication"/>
    <property type="evidence" value="ECO:0007669"/>
    <property type="project" value="UniProtKB-KW"/>
</dbReference>
<dbReference type="PANTHER" id="PTHR12772:SF0">
    <property type="entry name" value="DNA REPLICATION COMPLEX GINS PROTEIN PSF2"/>
    <property type="match status" value="1"/>
</dbReference>
<proteinExistence type="inferred from homology"/>
<evidence type="ECO:0000313" key="13">
    <source>
        <dbReference type="EMBL" id="KPI41071.1"/>
    </source>
</evidence>
<dbReference type="InterPro" id="IPR036224">
    <property type="entry name" value="GINS_bundle-like_dom_sf"/>
</dbReference>
<feature type="domain" description="DNA replication complex GINS protein PSF2 N-terminal" evidence="12">
    <location>
        <begin position="11"/>
        <end position="69"/>
    </location>
</feature>
<comment type="similarity">
    <text evidence="2 9">Belongs to the GINS2/PSF2 family.</text>
</comment>
<evidence type="ECO:0000256" key="1">
    <source>
        <dbReference type="ARBA" id="ARBA00004123"/>
    </source>
</evidence>
<dbReference type="RefSeq" id="XP_018001034.1">
    <property type="nucleotide sequence ID" value="XM_018148306.1"/>
</dbReference>
<accession>A0A0N0NN09</accession>
<dbReference type="FunFam" id="1.20.58.1020:FF:000001">
    <property type="entry name" value="DNA replication complex GINS protein PSF2"/>
    <property type="match status" value="1"/>
</dbReference>
<dbReference type="OrthoDB" id="1938138at2759"/>
<dbReference type="Pfam" id="PF05916">
    <property type="entry name" value="Sld5"/>
    <property type="match status" value="1"/>
</dbReference>
<dbReference type="Gene3D" id="1.20.58.1020">
    <property type="match status" value="1"/>
</dbReference>
<keyword evidence="6" id="KW-0159">Chromosome partition</keyword>
<dbReference type="InterPro" id="IPR007257">
    <property type="entry name" value="GINS_Psf2"/>
</dbReference>
<evidence type="ECO:0000256" key="6">
    <source>
        <dbReference type="ARBA" id="ARBA00022829"/>
    </source>
</evidence>
<dbReference type="Proteomes" id="UP000038010">
    <property type="component" value="Unassembled WGS sequence"/>
</dbReference>
<dbReference type="GO" id="GO:0007059">
    <property type="term" value="P:chromosome segregation"/>
    <property type="evidence" value="ECO:0007669"/>
    <property type="project" value="UniProtKB-KW"/>
</dbReference>
<evidence type="ECO:0000256" key="4">
    <source>
        <dbReference type="ARBA" id="ARBA00015139"/>
    </source>
</evidence>
<evidence type="ECO:0000256" key="9">
    <source>
        <dbReference type="PIRNR" id="PIRNR028998"/>
    </source>
</evidence>
<evidence type="ECO:0000259" key="11">
    <source>
        <dbReference type="Pfam" id="PF05916"/>
    </source>
</evidence>
<dbReference type="EMBL" id="LFJN01000010">
    <property type="protein sequence ID" value="KPI41071.1"/>
    <property type="molecule type" value="Genomic_DNA"/>
</dbReference>
<dbReference type="FunFam" id="3.40.5.50:FF:000001">
    <property type="entry name" value="DNA replication complex GINS protein PSF2"/>
    <property type="match status" value="1"/>
</dbReference>
<dbReference type="Gene3D" id="3.40.5.50">
    <property type="match status" value="1"/>
</dbReference>
<keyword evidence="5 9" id="KW-0235">DNA replication</keyword>
<gene>
    <name evidence="13" type="ORF">AB675_7901</name>
</gene>
<dbReference type="InterPro" id="IPR021151">
    <property type="entry name" value="GINS_A"/>
</dbReference>
<dbReference type="AlphaFoldDB" id="A0A0N0NN09"/>
<sequence>MAFPHPPGLLPAEVAFLCEMELVTVIPRQRLERLDLLGGPTASLRPPQRANLPLWLAILLKRQRRANIMPPPWLYKDSLLEILEAETHHFEDSFAPAPSLAHVKEVDALGRQFTSSAPFLESCTASAPANALPYHWFEMAEMLLDAAADDVSEADQVRQLLRDVREVRLAKMRKGVEALTGEGEGVSLNGVGAMALSESRGFITGVMDGLRKVGASREQARREREDEERQNGAYNDDDDDDEGMT</sequence>
<comment type="subcellular location">
    <subcellularLocation>
        <location evidence="1 9">Nucleus</location>
    </subcellularLocation>
</comment>
<evidence type="ECO:0000256" key="3">
    <source>
        <dbReference type="ARBA" id="ARBA00011352"/>
    </source>
</evidence>
<feature type="domain" description="GINS subunit" evidence="11">
    <location>
        <begin position="120"/>
        <end position="213"/>
    </location>
</feature>
<dbReference type="GO" id="GO:0000811">
    <property type="term" value="C:GINS complex"/>
    <property type="evidence" value="ECO:0007669"/>
    <property type="project" value="TreeGrafter"/>
</dbReference>
<dbReference type="PIRSF" id="PIRSF028998">
    <property type="entry name" value="GINS_Psf2_subgr"/>
    <property type="match status" value="1"/>
</dbReference>
<feature type="compositionally biased region" description="Acidic residues" evidence="10">
    <location>
        <begin position="235"/>
        <end position="245"/>
    </location>
</feature>
<evidence type="ECO:0000256" key="5">
    <source>
        <dbReference type="ARBA" id="ARBA00022705"/>
    </source>
</evidence>
<dbReference type="SUPFAM" id="SSF158573">
    <property type="entry name" value="GINS helical bundle-like"/>
    <property type="match status" value="1"/>
</dbReference>
<comment type="caution">
    <text evidence="13">The sequence shown here is derived from an EMBL/GenBank/DDBJ whole genome shotgun (WGS) entry which is preliminary data.</text>
</comment>
<evidence type="ECO:0000313" key="14">
    <source>
        <dbReference type="Proteomes" id="UP000038010"/>
    </source>
</evidence>
<dbReference type="STRING" id="1664694.A0A0N0NN09"/>
<protein>
    <recommendedName>
        <fullName evidence="4 9">DNA replication complex GINS protein PSF2</fullName>
    </recommendedName>
</protein>
<evidence type="ECO:0000256" key="8">
    <source>
        <dbReference type="ARBA" id="ARBA00025163"/>
    </source>
</evidence>
<organism evidence="13 14">
    <name type="scientific">Cyphellophora attinorum</name>
    <dbReference type="NCBI Taxonomy" id="1664694"/>
    <lineage>
        <taxon>Eukaryota</taxon>
        <taxon>Fungi</taxon>
        <taxon>Dikarya</taxon>
        <taxon>Ascomycota</taxon>
        <taxon>Pezizomycotina</taxon>
        <taxon>Eurotiomycetes</taxon>
        <taxon>Chaetothyriomycetidae</taxon>
        <taxon>Chaetothyriales</taxon>
        <taxon>Cyphellophoraceae</taxon>
        <taxon>Cyphellophora</taxon>
    </lineage>
</organism>
<evidence type="ECO:0000256" key="10">
    <source>
        <dbReference type="SAM" id="MobiDB-lite"/>
    </source>
</evidence>
<comment type="function">
    <text evidence="8">The GINS complex plays an essential role in the initiation of DNA replication. Has a role in chromosome segregation.</text>
</comment>
<feature type="compositionally biased region" description="Basic and acidic residues" evidence="10">
    <location>
        <begin position="218"/>
        <end position="230"/>
    </location>
</feature>
<dbReference type="GeneID" id="28740186"/>
<keyword evidence="14" id="KW-1185">Reference proteome</keyword>
<evidence type="ECO:0000256" key="2">
    <source>
        <dbReference type="ARBA" id="ARBA00010565"/>
    </source>
</evidence>